<gene>
    <name evidence="1" type="ORF">CPZ25_011530</name>
</gene>
<dbReference type="Proteomes" id="UP000218387">
    <property type="component" value="Chromosome"/>
</dbReference>
<dbReference type="EMBL" id="CP029487">
    <property type="protein sequence ID" value="QCT71933.1"/>
    <property type="molecule type" value="Genomic_DNA"/>
</dbReference>
<name>A0A2A5TAD1_EUBML</name>
<dbReference type="RefSeq" id="WP_096920473.1">
    <property type="nucleotide sequence ID" value="NZ_CP029487.1"/>
</dbReference>
<evidence type="ECO:0000313" key="1">
    <source>
        <dbReference type="EMBL" id="QCT71933.1"/>
    </source>
</evidence>
<keyword evidence="2" id="KW-1185">Reference proteome</keyword>
<accession>A0A2A5TAD1</accession>
<reference evidence="1 2" key="1">
    <citation type="submission" date="2018-05" db="EMBL/GenBank/DDBJ databases">
        <title>Genome comparison of Eubacterium sp.</title>
        <authorList>
            <person name="Feng Y."/>
            <person name="Sanchez-Andrea I."/>
            <person name="Stams A.J.M."/>
            <person name="De Vos W.M."/>
        </authorList>
    </citation>
    <scope>NUCLEOTIDE SEQUENCE [LARGE SCALE GENOMIC DNA]</scope>
    <source>
        <strain evidence="1 2">YI</strain>
    </source>
</reference>
<dbReference type="AlphaFoldDB" id="A0A2A5TAD1"/>
<proteinExistence type="predicted"/>
<dbReference type="KEGG" id="emt:CPZ25_011530"/>
<organism evidence="1 2">
    <name type="scientific">Eubacterium maltosivorans</name>
    <dbReference type="NCBI Taxonomy" id="2041044"/>
    <lineage>
        <taxon>Bacteria</taxon>
        <taxon>Bacillati</taxon>
        <taxon>Bacillota</taxon>
        <taxon>Clostridia</taxon>
        <taxon>Eubacteriales</taxon>
        <taxon>Eubacteriaceae</taxon>
        <taxon>Eubacterium</taxon>
    </lineage>
</organism>
<sequence length="982" mass="106607">MIHTSNAFKDALLENSHCVAKATILLKNGETLQVDQTDIFQEGVKIDDGTSSTSTFDVGAAVIGKLTLSLNNIKDTFSNVDFTDAVITVWVGKSLGNTMEWLKKGVYNADDPQASASILSIEALDNMEKFDRNYDGSLTFPATMQSIVRHACNQCGVMLGTNTFDFDTYVIQKNPFKSNEQVTWREILSHCAQIAGCYARCNTDGQLELKWYDQTVFESNGLDGGCFDNGAPGYQSGDCADGGNFADYASGSAVDGGEFGQSAWTNCHHIYALSGLEVATDDVVITGIRVTASDEVKRGTETLKGETVLYGRAGYVLEITGNPLICYGQAETVAAHLGKKMVGMRFRKMSASCLGDPSIEAGDAAYVTDRKGNTYSCYITNLTYTIGSYERISTDAETPSRNTSKRYSEITKALVEADRNTEAKLSAYDQYVTQMNQLAMNAMGYYQTVETLEDGSRITYMHDKPKLAESMVVYKITADGFFISQDGGKTYSAGIDKNANAVVNVLAAVGINADWINAGELVVRDKQGREMFYASMETGAVRINAERLSIGSNPVAMPEQIEIATSFYLQMNDYFGIPTKADGTGDYTECETTVKAMFGSQNVSDAAAYSVLADSSVTGTWDASAHRYKVTNLTGETGKVTFTVTYQNRKATGVFQVSKNKAGADGVVYVVTPSVQTVTVTDKGLTPGSVTFRCAKRTNLDETVQAAAWLLEKTMDGITWEVVDYDQEVTGYTKTYTLEDQTWTGIRVTAAPSFWQGGFPRQGLYARTIVSMIKDATALTQEEVFNKLTNNGEWQGLYSDSSGNLYFNASYIKTGMLSADLIQGGTLQAGNKNNEAGQIWVYNDSGAVVATLDKDGLIASKGKFKEGCEFLGKLVSGYSTMGQIMIEGGTIYGYFAGKQRGLIDCAASITYQGTNYRGFQIKTEFLDIKAERLATMAGQSGVSNMCGSGSMSVITNIVELQGALRWEKSTYYFINGLLCSAL</sequence>
<protein>
    <submittedName>
        <fullName evidence="1">Uncharacterized protein</fullName>
    </submittedName>
</protein>
<evidence type="ECO:0000313" key="2">
    <source>
        <dbReference type="Proteomes" id="UP000218387"/>
    </source>
</evidence>